<evidence type="ECO:0000256" key="7">
    <source>
        <dbReference type="ARBA" id="ARBA00022840"/>
    </source>
</evidence>
<keyword evidence="4" id="KW-0808">Transferase</keyword>
<gene>
    <name evidence="10" type="ORF">GCM10023149_24930</name>
</gene>
<dbReference type="SUPFAM" id="SSF55874">
    <property type="entry name" value="ATPase domain of HSP90 chaperone/DNA topoisomerase II/histidine kinase"/>
    <property type="match status" value="1"/>
</dbReference>
<feature type="domain" description="Histidine kinase/HSP90-like ATPase" evidence="9">
    <location>
        <begin position="560"/>
        <end position="657"/>
    </location>
</feature>
<feature type="transmembrane region" description="Helical" evidence="8">
    <location>
        <begin position="417"/>
        <end position="433"/>
    </location>
</feature>
<dbReference type="Pfam" id="PF07568">
    <property type="entry name" value="HisKA_2"/>
    <property type="match status" value="1"/>
</dbReference>
<dbReference type="InterPro" id="IPR011990">
    <property type="entry name" value="TPR-like_helical_dom_sf"/>
</dbReference>
<keyword evidence="11" id="KW-1185">Reference proteome</keyword>
<keyword evidence="7" id="KW-0067">ATP-binding</keyword>
<keyword evidence="5" id="KW-0547">Nucleotide-binding</keyword>
<dbReference type="SUPFAM" id="SSF48452">
    <property type="entry name" value="TPR-like"/>
    <property type="match status" value="1"/>
</dbReference>
<protein>
    <recommendedName>
        <fullName evidence="2">histidine kinase</fullName>
        <ecNumber evidence="2">2.7.13.3</ecNumber>
    </recommendedName>
</protein>
<dbReference type="EMBL" id="BAABFT010000005">
    <property type="protein sequence ID" value="GAA4323763.1"/>
    <property type="molecule type" value="Genomic_DNA"/>
</dbReference>
<keyword evidence="8" id="KW-0472">Membrane</keyword>
<evidence type="ECO:0000256" key="4">
    <source>
        <dbReference type="ARBA" id="ARBA00022679"/>
    </source>
</evidence>
<dbReference type="SMART" id="SM00387">
    <property type="entry name" value="HATPase_c"/>
    <property type="match status" value="1"/>
</dbReference>
<keyword evidence="3" id="KW-0597">Phosphoprotein</keyword>
<dbReference type="PANTHER" id="PTHR41523">
    <property type="entry name" value="TWO-COMPONENT SYSTEM SENSOR PROTEIN"/>
    <property type="match status" value="1"/>
</dbReference>
<evidence type="ECO:0000256" key="5">
    <source>
        <dbReference type="ARBA" id="ARBA00022741"/>
    </source>
</evidence>
<evidence type="ECO:0000256" key="6">
    <source>
        <dbReference type="ARBA" id="ARBA00022777"/>
    </source>
</evidence>
<keyword evidence="8" id="KW-0812">Transmembrane</keyword>
<evidence type="ECO:0000313" key="11">
    <source>
        <dbReference type="Proteomes" id="UP001500582"/>
    </source>
</evidence>
<dbReference type="Proteomes" id="UP001500582">
    <property type="component" value="Unassembled WGS sequence"/>
</dbReference>
<dbReference type="Gene3D" id="3.30.450.20">
    <property type="entry name" value="PAS domain"/>
    <property type="match status" value="1"/>
</dbReference>
<dbReference type="EC" id="2.7.13.3" evidence="2"/>
<evidence type="ECO:0000256" key="1">
    <source>
        <dbReference type="ARBA" id="ARBA00000085"/>
    </source>
</evidence>
<dbReference type="InterPro" id="IPR003594">
    <property type="entry name" value="HATPase_dom"/>
</dbReference>
<keyword evidence="8" id="KW-1133">Transmembrane helix</keyword>
<organism evidence="10 11">
    <name type="scientific">Mucilaginibacter gynuensis</name>
    <dbReference type="NCBI Taxonomy" id="1302236"/>
    <lineage>
        <taxon>Bacteria</taxon>
        <taxon>Pseudomonadati</taxon>
        <taxon>Bacteroidota</taxon>
        <taxon>Sphingobacteriia</taxon>
        <taxon>Sphingobacteriales</taxon>
        <taxon>Sphingobacteriaceae</taxon>
        <taxon>Mucilaginibacter</taxon>
    </lineage>
</organism>
<dbReference type="Gene3D" id="3.30.565.10">
    <property type="entry name" value="Histidine kinase-like ATPase, C-terminal domain"/>
    <property type="match status" value="1"/>
</dbReference>
<dbReference type="InterPro" id="IPR011495">
    <property type="entry name" value="Sig_transdc_His_kin_sub2_dim/P"/>
</dbReference>
<dbReference type="InterPro" id="IPR036890">
    <property type="entry name" value="HATPase_C_sf"/>
</dbReference>
<dbReference type="Pfam" id="PF02518">
    <property type="entry name" value="HATPase_c"/>
    <property type="match status" value="1"/>
</dbReference>
<accession>A0ABP8GG80</accession>
<dbReference type="PANTHER" id="PTHR41523:SF8">
    <property type="entry name" value="ETHYLENE RESPONSE SENSOR PROTEIN"/>
    <property type="match status" value="1"/>
</dbReference>
<proteinExistence type="predicted"/>
<evidence type="ECO:0000256" key="3">
    <source>
        <dbReference type="ARBA" id="ARBA00022553"/>
    </source>
</evidence>
<evidence type="ECO:0000256" key="2">
    <source>
        <dbReference type="ARBA" id="ARBA00012438"/>
    </source>
</evidence>
<sequence>MLFVTATTIAQLKDSVLQQILKIDTAYQQDPSIETKKLLMPIALQCKNAGDVRNEYNAWLYIARDIPVNPKNNIFRLECYQQALDLIRKLNDLQEELEINRQIADIYLQQQSFVSAEHELFQIINNPKASDHNLMLATDLLSSVYSYSGKYDKSLFYALKTVKTMRGADTIYALTFYDRLAVIYFDLNNPKSSLHWSKKAYECARRIKNISLMSIIRTTIVINLIDLGRPKEALLLVKADIEKFPSNDPSIRRDNISQLAMCYEALKLFKLADNRNQEIIGMVKNPENHFSLHEQAVSYHHVGKYYLIRKRLFAAKTLLLEALKGYKKSGNETEKKNVYLLLFKADSAMKHNESAISWLQQNIRIKDSIFNDSKNKQIEELQIAYNSEQKDKKIHDLNNSAKVQFLNLKQAESTRNWIIAISIMLLVIAGLLFRQARVTKRTNHTMARKNNMLEQLVTEKEWLLKEIHHRVKNNLHTVISLLETQAKYLHGDALKAMQNSQHRIFAMSLIHQKLYRSDDIKTINMGEYIPELVHNLETSFGVTNHISFKFDITPITLNISYAIPLSLIINEAVTNAIKYAFPDRYRNEIHISLFWDEEQVKLRISDNGIGFLNDPYESANHSLGIELMKGLCSDIDATISFEIANGTAVIVSFNPNLEL</sequence>
<comment type="caution">
    <text evidence="10">The sequence shown here is derived from an EMBL/GenBank/DDBJ whole genome shotgun (WGS) entry which is preliminary data.</text>
</comment>
<evidence type="ECO:0000313" key="10">
    <source>
        <dbReference type="EMBL" id="GAA4323763.1"/>
    </source>
</evidence>
<keyword evidence="6" id="KW-0418">Kinase</keyword>
<name>A0ABP8GG80_9SPHI</name>
<evidence type="ECO:0000259" key="9">
    <source>
        <dbReference type="SMART" id="SM00387"/>
    </source>
</evidence>
<reference evidence="11" key="1">
    <citation type="journal article" date="2019" name="Int. J. Syst. Evol. Microbiol.">
        <title>The Global Catalogue of Microorganisms (GCM) 10K type strain sequencing project: providing services to taxonomists for standard genome sequencing and annotation.</title>
        <authorList>
            <consortium name="The Broad Institute Genomics Platform"/>
            <consortium name="The Broad Institute Genome Sequencing Center for Infectious Disease"/>
            <person name="Wu L."/>
            <person name="Ma J."/>
        </authorList>
    </citation>
    <scope>NUCLEOTIDE SEQUENCE [LARGE SCALE GENOMIC DNA]</scope>
    <source>
        <strain evidence="11">JCM 17705</strain>
    </source>
</reference>
<comment type="catalytic activity">
    <reaction evidence="1">
        <text>ATP + protein L-histidine = ADP + protein N-phospho-L-histidine.</text>
        <dbReference type="EC" id="2.7.13.3"/>
    </reaction>
</comment>
<dbReference type="Gene3D" id="1.25.40.10">
    <property type="entry name" value="Tetratricopeptide repeat domain"/>
    <property type="match status" value="2"/>
</dbReference>
<evidence type="ECO:0000256" key="8">
    <source>
        <dbReference type="SAM" id="Phobius"/>
    </source>
</evidence>